<comment type="caution">
    <text evidence="3">The sequence shown here is derived from an EMBL/GenBank/DDBJ whole genome shotgun (WGS) entry which is preliminary data.</text>
</comment>
<dbReference type="GO" id="GO:0003887">
    <property type="term" value="F:DNA-directed DNA polymerase activity"/>
    <property type="evidence" value="ECO:0007669"/>
    <property type="project" value="InterPro"/>
</dbReference>
<organism evidence="3 4">
    <name type="scientific">Clostridium estertheticum</name>
    <dbReference type="NCBI Taxonomy" id="238834"/>
    <lineage>
        <taxon>Bacteria</taxon>
        <taxon>Bacillati</taxon>
        <taxon>Bacillota</taxon>
        <taxon>Clostridia</taxon>
        <taxon>Eubacteriales</taxon>
        <taxon>Clostridiaceae</taxon>
        <taxon>Clostridium</taxon>
    </lineage>
</organism>
<dbReference type="Gene3D" id="1.10.10.10">
    <property type="entry name" value="Winged helix-like DNA-binding domain superfamily/Winged helix DNA-binding domain"/>
    <property type="match status" value="2"/>
</dbReference>
<dbReference type="Proteomes" id="UP000342249">
    <property type="component" value="Unassembled WGS sequence"/>
</dbReference>
<feature type="domain" description="Initiator Rep protein WH1" evidence="2">
    <location>
        <begin position="7"/>
        <end position="148"/>
    </location>
</feature>
<evidence type="ECO:0000259" key="2">
    <source>
        <dbReference type="Pfam" id="PF01051"/>
    </source>
</evidence>
<dbReference type="GO" id="GO:0006270">
    <property type="term" value="P:DNA replication initiation"/>
    <property type="evidence" value="ECO:0007669"/>
    <property type="project" value="InterPro"/>
</dbReference>
<dbReference type="Pfam" id="PF21205">
    <property type="entry name" value="Rep3_C"/>
    <property type="match status" value="1"/>
</dbReference>
<dbReference type="InterPro" id="IPR036390">
    <property type="entry name" value="WH_DNA-bd_sf"/>
</dbReference>
<dbReference type="InterPro" id="IPR036388">
    <property type="entry name" value="WH-like_DNA-bd_sf"/>
</dbReference>
<dbReference type="EMBL" id="SPSF01000061">
    <property type="protein sequence ID" value="MPQ64949.1"/>
    <property type="molecule type" value="Genomic_DNA"/>
</dbReference>
<evidence type="ECO:0000313" key="3">
    <source>
        <dbReference type="EMBL" id="MPQ64949.1"/>
    </source>
</evidence>
<dbReference type="InterPro" id="IPR000525">
    <property type="entry name" value="Initiator_Rep_WH1"/>
</dbReference>
<protein>
    <submittedName>
        <fullName evidence="3">RepB family plasmid replication initiator protein</fullName>
    </submittedName>
</protein>
<sequence length="359" mass="41889">MLKDNVVTKSNDLNLRAYQLNKTEQLLVLTIASMVQPQDQDFKTYKLYVKDFMDLIDVSDKSKYVELPKITKSLMMKVIEIKKTHSLLQVAWFSSVEHIPGEGLIEVEFSPKLKPYLLNLKDNFVTYSLNQVTKLSSKYSIRFYELLKQFQFKKTVQFEMNEFRNLVGLDDSIYPRYSNMKPKVLLVAQKEINNKTDIFFKFEEIKTGRKVTSLRFYINTNKTKNKAVEEACVALEGKCTNEEEKHFIELINEVKSIFKENIKGSEAKSILDTAKGNINIIKEKYEIAKVTPGIKGIVGWMCDAIKRDYQQLKGKAQNGSFNDYEQREYDFDELERKLLGWDKTKEDEVGEEYQQGTIR</sequence>
<comment type="similarity">
    <text evidence="1">Belongs to the initiator RepB protein family.</text>
</comment>
<evidence type="ECO:0000313" key="4">
    <source>
        <dbReference type="Proteomes" id="UP000342249"/>
    </source>
</evidence>
<evidence type="ECO:0000256" key="1">
    <source>
        <dbReference type="ARBA" id="ARBA00038283"/>
    </source>
</evidence>
<dbReference type="RefSeq" id="WP_152754086.1">
    <property type="nucleotide sequence ID" value="NZ_SPSE01000058.1"/>
</dbReference>
<name>A0A5N7J884_9CLOT</name>
<reference evidence="3 4" key="1">
    <citation type="journal article" date="2019" name="Lett. Appl. Microbiol.">
        <title>A case of 'blown pack' spoilage of vacuum-packaged pork likely associated with Clostridium estertheticum in Canada.</title>
        <authorList>
            <person name="Zhang P."/>
            <person name="Ward P."/>
            <person name="McMullen L.M."/>
            <person name="Yang X."/>
        </authorList>
    </citation>
    <scope>NUCLEOTIDE SEQUENCE [LARGE SCALE GENOMIC DNA]</scope>
    <source>
        <strain evidence="3 4">MA19</strain>
    </source>
</reference>
<accession>A0A5N7J884</accession>
<dbReference type="SUPFAM" id="SSF46785">
    <property type="entry name" value="Winged helix' DNA-binding domain"/>
    <property type="match status" value="2"/>
</dbReference>
<dbReference type="Pfam" id="PF01051">
    <property type="entry name" value="Rep3_N"/>
    <property type="match status" value="1"/>
</dbReference>
<dbReference type="AlphaFoldDB" id="A0A5N7J884"/>
<proteinExistence type="inferred from homology"/>
<gene>
    <name evidence="3" type="ORF">E4V82_23080</name>
</gene>